<evidence type="ECO:0000256" key="2">
    <source>
        <dbReference type="ARBA" id="ARBA00022730"/>
    </source>
</evidence>
<keyword evidence="11" id="KW-1185">Reference proteome</keyword>
<keyword evidence="5 7" id="KW-0687">Ribonucleoprotein</keyword>
<organism evidence="10 11">
    <name type="scientific">Thermatribacter velox</name>
    <dbReference type="NCBI Taxonomy" id="3039681"/>
    <lineage>
        <taxon>Bacteria</taxon>
        <taxon>Pseudomonadati</taxon>
        <taxon>Atribacterota</taxon>
        <taxon>Atribacteria</taxon>
        <taxon>Atribacterales</taxon>
        <taxon>Thermatribacteraceae</taxon>
        <taxon>Thermatribacter</taxon>
    </lineage>
</organism>
<dbReference type="RefSeq" id="WP_369018861.1">
    <property type="nucleotide sequence ID" value="NZ_CP121689.1"/>
</dbReference>
<gene>
    <name evidence="7 10" type="primary">rplC</name>
    <name evidence="10" type="ORF">QBE54_02885</name>
</gene>
<evidence type="ECO:0000256" key="9">
    <source>
        <dbReference type="RuleBase" id="RU003906"/>
    </source>
</evidence>
<dbReference type="PROSITE" id="PS00474">
    <property type="entry name" value="RIBOSOMAL_L3"/>
    <property type="match status" value="1"/>
</dbReference>
<evidence type="ECO:0000256" key="4">
    <source>
        <dbReference type="ARBA" id="ARBA00022980"/>
    </source>
</evidence>
<dbReference type="Gene3D" id="3.30.160.810">
    <property type="match status" value="1"/>
</dbReference>
<dbReference type="NCBIfam" id="TIGR03625">
    <property type="entry name" value="L3_bact"/>
    <property type="match status" value="1"/>
</dbReference>
<evidence type="ECO:0000256" key="8">
    <source>
        <dbReference type="RuleBase" id="RU003905"/>
    </source>
</evidence>
<evidence type="ECO:0000256" key="5">
    <source>
        <dbReference type="ARBA" id="ARBA00023274"/>
    </source>
</evidence>
<sequence length="210" mass="22891">MKVVEYGMIGEKIGMTRVFDQAGRVIPVTVIKCGPCFVVQKKTREVDGYEALKLSYGETREKKLNKPLLGILKKANLPPLRIFREFRFKDTENYQVGQELKVSGFKVGDRVNVTGQSKGKGFAGVVKRFGYGGGPASHGSMFYRRPGSIGATDPERVFKGKGLPGRMGGERVTVRNLEVVAVNEERNLLLVKGAVPGPTGGTVLIKKCAS</sequence>
<comment type="subunit">
    <text evidence="7 9">Part of the 50S ribosomal subunit. Forms a cluster with proteins L14 and L19.</text>
</comment>
<dbReference type="InterPro" id="IPR019927">
    <property type="entry name" value="Ribosomal_uL3_bac/org-type"/>
</dbReference>
<evidence type="ECO:0000256" key="3">
    <source>
        <dbReference type="ARBA" id="ARBA00022884"/>
    </source>
</evidence>
<comment type="similarity">
    <text evidence="1 7 8">Belongs to the universal ribosomal protein uL3 family.</text>
</comment>
<dbReference type="PANTHER" id="PTHR11229">
    <property type="entry name" value="50S RIBOSOMAL PROTEIN L3"/>
    <property type="match status" value="1"/>
</dbReference>
<dbReference type="GO" id="GO:0005840">
    <property type="term" value="C:ribosome"/>
    <property type="evidence" value="ECO:0007669"/>
    <property type="project" value="UniProtKB-KW"/>
</dbReference>
<dbReference type="Proteomes" id="UP001461341">
    <property type="component" value="Chromosome"/>
</dbReference>
<dbReference type="EMBL" id="CP121689">
    <property type="protein sequence ID" value="WZL76697.1"/>
    <property type="molecule type" value="Genomic_DNA"/>
</dbReference>
<evidence type="ECO:0000256" key="1">
    <source>
        <dbReference type="ARBA" id="ARBA00006540"/>
    </source>
</evidence>
<evidence type="ECO:0000313" key="10">
    <source>
        <dbReference type="EMBL" id="WZL76697.1"/>
    </source>
</evidence>
<evidence type="ECO:0000256" key="7">
    <source>
        <dbReference type="HAMAP-Rule" id="MF_01325"/>
    </source>
</evidence>
<proteinExistence type="inferred from homology"/>
<accession>A0ABZ2YDL4</accession>
<dbReference type="Gene3D" id="2.40.30.10">
    <property type="entry name" value="Translation factors"/>
    <property type="match status" value="1"/>
</dbReference>
<keyword evidence="2 7" id="KW-0699">rRNA-binding</keyword>
<dbReference type="SUPFAM" id="SSF50447">
    <property type="entry name" value="Translation proteins"/>
    <property type="match status" value="1"/>
</dbReference>
<keyword evidence="4 7" id="KW-0689">Ribosomal protein</keyword>
<evidence type="ECO:0000313" key="11">
    <source>
        <dbReference type="Proteomes" id="UP001461341"/>
    </source>
</evidence>
<dbReference type="InterPro" id="IPR009000">
    <property type="entry name" value="Transl_B-barrel_sf"/>
</dbReference>
<reference evidence="10 11" key="1">
    <citation type="submission" date="2023-03" db="EMBL/GenBank/DDBJ databases">
        <title>Novel Species.</title>
        <authorList>
            <person name="Ma S."/>
        </authorList>
    </citation>
    <scope>NUCLEOTIDE SEQUENCE [LARGE SCALE GENOMIC DNA]</scope>
    <source>
        <strain evidence="10 11">B11</strain>
    </source>
</reference>
<dbReference type="InterPro" id="IPR000597">
    <property type="entry name" value="Ribosomal_uL3"/>
</dbReference>
<dbReference type="PANTHER" id="PTHR11229:SF16">
    <property type="entry name" value="LARGE RIBOSOMAL SUBUNIT PROTEIN UL3C"/>
    <property type="match status" value="1"/>
</dbReference>
<comment type="function">
    <text evidence="7 9">One of the primary rRNA binding proteins, it binds directly near the 3'-end of the 23S rRNA, where it nucleates assembly of the 50S subunit.</text>
</comment>
<keyword evidence="3 7" id="KW-0694">RNA-binding</keyword>
<evidence type="ECO:0000256" key="6">
    <source>
        <dbReference type="ARBA" id="ARBA00035243"/>
    </source>
</evidence>
<dbReference type="HAMAP" id="MF_01325_B">
    <property type="entry name" value="Ribosomal_uL3_B"/>
    <property type="match status" value="1"/>
</dbReference>
<protein>
    <recommendedName>
        <fullName evidence="6 7">Large ribosomal subunit protein uL3</fullName>
    </recommendedName>
</protein>
<dbReference type="InterPro" id="IPR019926">
    <property type="entry name" value="Ribosomal_uL3_CS"/>
</dbReference>
<name>A0ABZ2YDL4_9BACT</name>
<dbReference type="Pfam" id="PF00297">
    <property type="entry name" value="Ribosomal_L3"/>
    <property type="match status" value="1"/>
</dbReference>